<gene>
    <name evidence="4" type="ORF">FHX64_002455</name>
</gene>
<evidence type="ECO:0000259" key="1">
    <source>
        <dbReference type="Pfam" id="PF14498"/>
    </source>
</evidence>
<feature type="domain" description="Alpha fucosidase A-like C-terminal" evidence="2">
    <location>
        <begin position="701"/>
        <end position="766"/>
    </location>
</feature>
<keyword evidence="5" id="KW-1185">Reference proteome</keyword>
<reference evidence="4 5" key="1">
    <citation type="submission" date="2020-08" db="EMBL/GenBank/DDBJ databases">
        <title>Genomic Encyclopedia of Type Strains, Phase IV (KMG-IV): sequencing the most valuable type-strain genomes for metagenomic binning, comparative biology and taxonomic classification.</title>
        <authorList>
            <person name="Goeker M."/>
        </authorList>
    </citation>
    <scope>NUCLEOTIDE SEQUENCE [LARGE SCALE GENOMIC DNA]</scope>
    <source>
        <strain evidence="4 5">DSM 27471</strain>
    </source>
</reference>
<dbReference type="Pfam" id="PF14498">
    <property type="entry name" value="Glyco_hyd_65N_2"/>
    <property type="match status" value="1"/>
</dbReference>
<dbReference type="Pfam" id="PF21307">
    <property type="entry name" value="Glyco_hydro_95_C"/>
    <property type="match status" value="1"/>
</dbReference>
<dbReference type="EMBL" id="JACHYB010000002">
    <property type="protein sequence ID" value="MBB3188257.1"/>
    <property type="molecule type" value="Genomic_DNA"/>
</dbReference>
<dbReference type="FunFam" id="1.50.10.10:FF:000028">
    <property type="entry name" value="Alpha-L-fucosidase 2"/>
    <property type="match status" value="1"/>
</dbReference>
<dbReference type="InterPro" id="IPR012341">
    <property type="entry name" value="6hp_glycosidase-like_sf"/>
</dbReference>
<dbReference type="AlphaFoldDB" id="A0A7W5DSH9"/>
<dbReference type="Gene3D" id="1.50.10.10">
    <property type="match status" value="1"/>
</dbReference>
<sequence>MNTNKSRTVFMIGIFLCLGIPFGFGAMPDNQSLRLWYNHPAEKWVEALPIGNGRLGAMVFGTPGTEELQLNEGTVWAGGPGDNINPETGKAIPVIRKLLFSGHYEEAQQYANAHVHSTDNGMPYQPVGSLFIDFPGQSQFTDYYRDLNISDAIASVSYKVDGVTYKRTMFSSFADNVIIVKLTASKAGSITCDLRMKSPQKHIVSVNSDELMLSGITGDHEGKKGQVRFVALVKPVLNGGSLSKDSSTLSISKANEVTLYISIATNFKNYHDLSIDPFQKASAYLKTAMEKNYDQAVIDHEKAYQHYFDRVKLNLGTTDSIKNPTDQRLVQFAHDNDPQLVALYFQFGRYLLISSSEPGGQPATLQGLWNDQMLPPWDSKYTININTEMNYWPSEITNLSEMQQPLFHMLQDLSVTGRQSARETYGARGWVVHHNTDLWRITDPVDGAFDWGLWPMGGVWLSQNIWKHYLYSGDKVFLKKYFPVLQGACKFFIDELQPYPEHHWLVVAPSDSPEHEYVYDGNKRAAITAGATMDNQLIFDLFSSVISATKVLNTDHAFADTLETMIKRLPPMQIGQYGQLQEWLHDWDNPTDHHRHVSHLYGLFPSNQISPYYTPKLFEAARTSLIERGDVSTGWSMGWKVNLWARLLDGNHAYKLIKDQLTPVGTQNGGGTYPNLFDAHPPFQIDGNFGCTSGIAQMLLQSEDGAIQLLPALPDAWHNGSVSGLRARGGFEIVNLAWKNGNISSVTIKSTLGGNCRLRTYLPLNKESRLVHIHVAKGINPNLFFQIPAVKQPLISPKAKLPVLVLRKTYLYDFQTQPGEIYTLIFQN</sequence>
<proteinExistence type="predicted"/>
<feature type="domain" description="Glycosyl hydrolase family 95 N-terminal" evidence="1">
    <location>
        <begin position="35"/>
        <end position="270"/>
    </location>
</feature>
<comment type="caution">
    <text evidence="4">The sequence shown here is derived from an EMBL/GenBank/DDBJ whole genome shotgun (WGS) entry which is preliminary data.</text>
</comment>
<dbReference type="Proteomes" id="UP000544222">
    <property type="component" value="Unassembled WGS sequence"/>
</dbReference>
<accession>A0A7W5DSH9</accession>
<dbReference type="InterPro" id="IPR049053">
    <property type="entry name" value="AFCA-like_C"/>
</dbReference>
<keyword evidence="4" id="KW-0326">Glycosidase</keyword>
<evidence type="ECO:0000313" key="4">
    <source>
        <dbReference type="EMBL" id="MBB3188257.1"/>
    </source>
</evidence>
<dbReference type="InterPro" id="IPR016518">
    <property type="entry name" value="Alpha-L-fucosidase"/>
</dbReference>
<name>A0A7W5DSH9_9PORP</name>
<dbReference type="PANTHER" id="PTHR31084">
    <property type="entry name" value="ALPHA-L-FUCOSIDASE 2"/>
    <property type="match status" value="1"/>
</dbReference>
<dbReference type="InterPro" id="IPR027414">
    <property type="entry name" value="GH95_N_dom"/>
</dbReference>
<dbReference type="EC" id="3.2.1.51" evidence="4"/>
<dbReference type="GO" id="GO:0004560">
    <property type="term" value="F:alpha-L-fucosidase activity"/>
    <property type="evidence" value="ECO:0007669"/>
    <property type="project" value="UniProtKB-EC"/>
</dbReference>
<evidence type="ECO:0000259" key="3">
    <source>
        <dbReference type="Pfam" id="PF22124"/>
    </source>
</evidence>
<organism evidence="4 5">
    <name type="scientific">Microbacter margulisiae</name>
    <dbReference type="NCBI Taxonomy" id="1350067"/>
    <lineage>
        <taxon>Bacteria</taxon>
        <taxon>Pseudomonadati</taxon>
        <taxon>Bacteroidota</taxon>
        <taxon>Bacteroidia</taxon>
        <taxon>Bacteroidales</taxon>
        <taxon>Porphyromonadaceae</taxon>
        <taxon>Microbacter</taxon>
    </lineage>
</organism>
<protein>
    <submittedName>
        <fullName evidence="4">Alpha-L-fucosidase 2</fullName>
        <ecNumber evidence="4">3.2.1.51</ecNumber>
    </submittedName>
</protein>
<feature type="domain" description="Glycosyl hydrolase family 95 catalytic" evidence="3">
    <location>
        <begin position="293"/>
        <end position="699"/>
    </location>
</feature>
<dbReference type="RefSeq" id="WP_221202207.1">
    <property type="nucleotide sequence ID" value="NZ_JACHYB010000002.1"/>
</dbReference>
<dbReference type="InterPro" id="IPR054363">
    <property type="entry name" value="GH95_cat"/>
</dbReference>
<dbReference type="PIRSF" id="PIRSF007663">
    <property type="entry name" value="UCP007663"/>
    <property type="match status" value="1"/>
</dbReference>
<keyword evidence="4" id="KW-0378">Hydrolase</keyword>
<dbReference type="PANTHER" id="PTHR31084:SF0">
    <property type="entry name" value="ALPHA-L-FUCOSIDASE 2"/>
    <property type="match status" value="1"/>
</dbReference>
<evidence type="ECO:0000313" key="5">
    <source>
        <dbReference type="Proteomes" id="UP000544222"/>
    </source>
</evidence>
<dbReference type="GO" id="GO:0005975">
    <property type="term" value="P:carbohydrate metabolic process"/>
    <property type="evidence" value="ECO:0007669"/>
    <property type="project" value="InterPro"/>
</dbReference>
<evidence type="ECO:0000259" key="2">
    <source>
        <dbReference type="Pfam" id="PF21307"/>
    </source>
</evidence>
<dbReference type="SUPFAM" id="SSF48208">
    <property type="entry name" value="Six-hairpin glycosidases"/>
    <property type="match status" value="1"/>
</dbReference>
<dbReference type="Pfam" id="PF22124">
    <property type="entry name" value="Glyco_hydro_95_cat"/>
    <property type="match status" value="1"/>
</dbReference>
<dbReference type="InterPro" id="IPR008928">
    <property type="entry name" value="6-hairpin_glycosidase_sf"/>
</dbReference>